<dbReference type="GO" id="GO:2001069">
    <property type="term" value="F:glycogen binding"/>
    <property type="evidence" value="ECO:0007669"/>
    <property type="project" value="TreeGrafter"/>
</dbReference>
<reference evidence="2 3" key="1">
    <citation type="submission" date="2020-02" db="EMBL/GenBank/DDBJ databases">
        <title>Esox lucius (northern pike) genome, fEsoLuc1, primary haplotype.</title>
        <authorList>
            <person name="Myers G."/>
            <person name="Karagic N."/>
            <person name="Meyer A."/>
            <person name="Pippel M."/>
            <person name="Reichard M."/>
            <person name="Winkler S."/>
            <person name="Tracey A."/>
            <person name="Sims Y."/>
            <person name="Howe K."/>
            <person name="Rhie A."/>
            <person name="Formenti G."/>
            <person name="Durbin R."/>
            <person name="Fedrigo O."/>
            <person name="Jarvis E.D."/>
        </authorList>
    </citation>
    <scope>NUCLEOTIDE SEQUENCE [LARGE SCALE GENOMIC DNA]</scope>
</reference>
<dbReference type="GO" id="GO:0000164">
    <property type="term" value="C:protein phosphatase type 1 complex"/>
    <property type="evidence" value="ECO:0007669"/>
    <property type="project" value="TreeGrafter"/>
</dbReference>
<evidence type="ECO:0000313" key="2">
    <source>
        <dbReference type="Ensembl" id="ENSELUP00000087905.1"/>
    </source>
</evidence>
<dbReference type="Gene3D" id="2.60.40.2440">
    <property type="entry name" value="Carbohydrate binding type-21 domain"/>
    <property type="match status" value="1"/>
</dbReference>
<gene>
    <name evidence="2" type="primary">PDGFD</name>
</gene>
<dbReference type="Proteomes" id="UP000265140">
    <property type="component" value="Chromosome 12"/>
</dbReference>
<keyword evidence="3" id="KW-1185">Reference proteome</keyword>
<protein>
    <recommendedName>
        <fullName evidence="1">CBM21 domain-containing protein</fullName>
    </recommendedName>
</protein>
<dbReference type="InterPro" id="IPR050782">
    <property type="entry name" value="PP1_regulatory_subunit_3"/>
</dbReference>
<proteinExistence type="predicted"/>
<dbReference type="InterPro" id="IPR038175">
    <property type="entry name" value="CBM21_dom_sf"/>
</dbReference>
<evidence type="ECO:0000313" key="3">
    <source>
        <dbReference type="Proteomes" id="UP000265140"/>
    </source>
</evidence>
<feature type="domain" description="CBM21" evidence="1">
    <location>
        <begin position="145"/>
        <end position="252"/>
    </location>
</feature>
<sequence>MSFLTIPPRKGLFTTVKNEGSKGRAECYDEGQCNSDEEFEESEETNVRLIPRSSPIPRKRGQSIYDETAEYLKIKDAITSRRVSFADTIGGDLAHVKEFIQFDSDDENDSRWEEEEAKYRPKISEPTYRVSPEWTTPTATALTKSVHLNKVEVESVSPIEDEPLAFIVFVRVLNISFKKIVCVRSTMDNWSNYFDCPAEYVQGDGETDTFSFKLSFCPPYLHHGARIEFVVRYETPDGDYWANNFHKNYAVTLKRPNRVSME</sequence>
<organism evidence="2 3">
    <name type="scientific">Esox lucius</name>
    <name type="common">Northern pike</name>
    <dbReference type="NCBI Taxonomy" id="8010"/>
    <lineage>
        <taxon>Eukaryota</taxon>
        <taxon>Metazoa</taxon>
        <taxon>Chordata</taxon>
        <taxon>Craniata</taxon>
        <taxon>Vertebrata</taxon>
        <taxon>Euteleostomi</taxon>
        <taxon>Actinopterygii</taxon>
        <taxon>Neopterygii</taxon>
        <taxon>Teleostei</taxon>
        <taxon>Protacanthopterygii</taxon>
        <taxon>Esociformes</taxon>
        <taxon>Esocidae</taxon>
        <taxon>Esox</taxon>
    </lineage>
</organism>
<dbReference type="GO" id="GO:0008157">
    <property type="term" value="F:protein phosphatase 1 binding"/>
    <property type="evidence" value="ECO:0007669"/>
    <property type="project" value="TreeGrafter"/>
</dbReference>
<dbReference type="Ensembl" id="ENSELUT00000104857.1">
    <property type="protein sequence ID" value="ENSELUP00000087905.1"/>
    <property type="gene ID" value="ENSELUG00000039605.1"/>
</dbReference>
<dbReference type="GeneTree" id="ENSGT00940000157682"/>
<name>A0AAY5KI04_ESOLU</name>
<accession>A0AAY5KI04</accession>
<dbReference type="PANTHER" id="PTHR12307">
    <property type="entry name" value="PROTEIN PHOSPHATASE 1 REGULATORY SUBUNIT"/>
    <property type="match status" value="1"/>
</dbReference>
<dbReference type="AlphaFoldDB" id="A0AAY5KI04"/>
<dbReference type="InterPro" id="IPR005036">
    <property type="entry name" value="CBM21_dom"/>
</dbReference>
<evidence type="ECO:0000259" key="1">
    <source>
        <dbReference type="PROSITE" id="PS51159"/>
    </source>
</evidence>
<dbReference type="PROSITE" id="PS51159">
    <property type="entry name" value="CBM21"/>
    <property type="match status" value="1"/>
</dbReference>
<dbReference type="GO" id="GO:0005979">
    <property type="term" value="P:regulation of glycogen biosynthetic process"/>
    <property type="evidence" value="ECO:0007669"/>
    <property type="project" value="TreeGrafter"/>
</dbReference>
<reference evidence="2" key="3">
    <citation type="submission" date="2025-09" db="UniProtKB">
        <authorList>
            <consortium name="Ensembl"/>
        </authorList>
    </citation>
    <scope>IDENTIFICATION</scope>
</reference>
<reference evidence="2" key="2">
    <citation type="submission" date="2025-08" db="UniProtKB">
        <authorList>
            <consortium name="Ensembl"/>
        </authorList>
    </citation>
    <scope>IDENTIFICATION</scope>
</reference>
<dbReference type="PANTHER" id="PTHR12307:SF40">
    <property type="entry name" value="PROTEIN PHOSPHATASE 1 REGULATORY SUBUNIT 3F"/>
    <property type="match status" value="1"/>
</dbReference>
<dbReference type="Pfam" id="PF03370">
    <property type="entry name" value="CBM_21"/>
    <property type="match status" value="1"/>
</dbReference>